<dbReference type="EMBL" id="JAGTAR010000004">
    <property type="protein sequence ID" value="MBR8534714.1"/>
    <property type="molecule type" value="Genomic_DNA"/>
</dbReference>
<dbReference type="GO" id="GO:0009055">
    <property type="term" value="F:electron transfer activity"/>
    <property type="evidence" value="ECO:0007669"/>
    <property type="project" value="InterPro"/>
</dbReference>
<dbReference type="PANTHER" id="PTHR39425">
    <property type="entry name" value="LIPOPROTEIN CYTOCHROME C"/>
    <property type="match status" value="1"/>
</dbReference>
<proteinExistence type="predicted"/>
<dbReference type="Proteomes" id="UP000679220">
    <property type="component" value="Unassembled WGS sequence"/>
</dbReference>
<evidence type="ECO:0000256" key="5">
    <source>
        <dbReference type="SAM" id="Phobius"/>
    </source>
</evidence>
<gene>
    <name evidence="7" type="ORF">KDU71_04020</name>
</gene>
<evidence type="ECO:0000256" key="4">
    <source>
        <dbReference type="PROSITE-ProRule" id="PRU00433"/>
    </source>
</evidence>
<keyword evidence="5" id="KW-0812">Transmembrane</keyword>
<reference evidence="7" key="1">
    <citation type="journal article" date="2018" name="Int. J. Syst. Evol. Microbiol.">
        <title>Carboxylicivirga sediminis sp. nov., isolated from coastal sediment.</title>
        <authorList>
            <person name="Wang F.Q."/>
            <person name="Ren L.H."/>
            <person name="Zou R.J."/>
            <person name="Sun Y.Z."/>
            <person name="Liu X.J."/>
            <person name="Jiang F."/>
            <person name="Liu L.J."/>
        </authorList>
    </citation>
    <scope>NUCLEOTIDE SEQUENCE</scope>
    <source>
        <strain evidence="7">JR1</strain>
    </source>
</reference>
<keyword evidence="8" id="KW-1185">Reference proteome</keyword>
<dbReference type="SUPFAM" id="SSF46626">
    <property type="entry name" value="Cytochrome c"/>
    <property type="match status" value="1"/>
</dbReference>
<dbReference type="SUPFAM" id="SSF48695">
    <property type="entry name" value="Multiheme cytochromes"/>
    <property type="match status" value="1"/>
</dbReference>
<evidence type="ECO:0000313" key="7">
    <source>
        <dbReference type="EMBL" id="MBR8534714.1"/>
    </source>
</evidence>
<organism evidence="7 8">
    <name type="scientific">Carboxylicivirga sediminis</name>
    <dbReference type="NCBI Taxonomy" id="2006564"/>
    <lineage>
        <taxon>Bacteria</taxon>
        <taxon>Pseudomonadati</taxon>
        <taxon>Bacteroidota</taxon>
        <taxon>Bacteroidia</taxon>
        <taxon>Marinilabiliales</taxon>
        <taxon>Marinilabiliaceae</taxon>
        <taxon>Carboxylicivirga</taxon>
    </lineage>
</organism>
<dbReference type="GO" id="GO:0046872">
    <property type="term" value="F:metal ion binding"/>
    <property type="evidence" value="ECO:0007669"/>
    <property type="project" value="UniProtKB-KW"/>
</dbReference>
<evidence type="ECO:0000313" key="8">
    <source>
        <dbReference type="Proteomes" id="UP000679220"/>
    </source>
</evidence>
<dbReference type="PANTHER" id="PTHR39425:SF1">
    <property type="entry name" value="CYTOCHROME C7-LIKE DOMAIN-CONTAINING PROTEIN"/>
    <property type="match status" value="1"/>
</dbReference>
<evidence type="ECO:0000256" key="2">
    <source>
        <dbReference type="ARBA" id="ARBA00022723"/>
    </source>
</evidence>
<keyword evidence="1 4" id="KW-0349">Heme</keyword>
<evidence type="ECO:0000259" key="6">
    <source>
        <dbReference type="PROSITE" id="PS51007"/>
    </source>
</evidence>
<protein>
    <submittedName>
        <fullName evidence="7">Cytochrome c3 family protein</fullName>
    </submittedName>
</protein>
<dbReference type="InterPro" id="IPR009056">
    <property type="entry name" value="Cyt_c-like_dom"/>
</dbReference>
<dbReference type="Gene3D" id="3.90.10.10">
    <property type="entry name" value="Cytochrome C3"/>
    <property type="match status" value="2"/>
</dbReference>
<reference evidence="7" key="2">
    <citation type="submission" date="2021-04" db="EMBL/GenBank/DDBJ databases">
        <authorList>
            <person name="Zhang T."/>
            <person name="Zhang Y."/>
            <person name="Lu D."/>
            <person name="Zuo D."/>
            <person name="Du Z."/>
        </authorList>
    </citation>
    <scope>NUCLEOTIDE SEQUENCE</scope>
    <source>
        <strain evidence="7">JR1</strain>
    </source>
</reference>
<dbReference type="RefSeq" id="WP_212188620.1">
    <property type="nucleotide sequence ID" value="NZ_JAGTAR010000004.1"/>
</dbReference>
<dbReference type="InterPro" id="IPR036909">
    <property type="entry name" value="Cyt_c-like_dom_sf"/>
</dbReference>
<dbReference type="AlphaFoldDB" id="A0A941F1M8"/>
<feature type="transmembrane region" description="Helical" evidence="5">
    <location>
        <begin position="175"/>
        <end position="195"/>
    </location>
</feature>
<dbReference type="PROSITE" id="PS51007">
    <property type="entry name" value="CYTC"/>
    <property type="match status" value="1"/>
</dbReference>
<keyword evidence="2 4" id="KW-0479">Metal-binding</keyword>
<comment type="caution">
    <text evidence="7">The sequence shown here is derived from an EMBL/GenBank/DDBJ whole genome shotgun (WGS) entry which is preliminary data.</text>
</comment>
<accession>A0A941F1M8</accession>
<evidence type="ECO:0000256" key="3">
    <source>
        <dbReference type="ARBA" id="ARBA00023004"/>
    </source>
</evidence>
<keyword evidence="3 4" id="KW-0408">Iron</keyword>
<dbReference type="InterPro" id="IPR036280">
    <property type="entry name" value="Multihaem_cyt_sf"/>
</dbReference>
<feature type="domain" description="Cytochrome c" evidence="6">
    <location>
        <begin position="44"/>
        <end position="136"/>
    </location>
</feature>
<feature type="transmembrane region" description="Helical" evidence="5">
    <location>
        <begin position="150"/>
        <end position="169"/>
    </location>
</feature>
<dbReference type="GO" id="GO:0020037">
    <property type="term" value="F:heme binding"/>
    <property type="evidence" value="ECO:0007669"/>
    <property type="project" value="InterPro"/>
</dbReference>
<evidence type="ECO:0000256" key="1">
    <source>
        <dbReference type="ARBA" id="ARBA00022617"/>
    </source>
</evidence>
<keyword evidence="5" id="KW-0472">Membrane</keyword>
<feature type="transmembrane region" description="Helical" evidence="5">
    <location>
        <begin position="18"/>
        <end position="37"/>
    </location>
</feature>
<keyword evidence="5" id="KW-1133">Transmembrane helix</keyword>
<dbReference type="CDD" id="cd08168">
    <property type="entry name" value="Cytochrom_C3"/>
    <property type="match status" value="1"/>
</dbReference>
<sequence>MVKTLSGSLWRGEKKLKFFFLCFVLFYWAGVTTEAFAKKQGPQPDVKVGERLFYGLIPTGEGSNSCVSCHAMYPADSMNWNPSAIEMAKVAAEMDLATFKEHLLTPTGAMREKVHVKYQLDDEQLFHLQGYLAELSDTGVKEQPISINKLLIFLLLGGLMTLALVDIFFTKKIPYKAVHVLIIIFGISFQLKIVAHEMIDLGRSQDYMPDQPIKFSHKVHAGDNKIDCLYCHSNADEGKSAGLPSAGLCMNCHQVVRNGSNSGQFEIAKVVDAYENNKDIEWVRIHNLPDHVFFSHAQHVNVGKRECQECHGEVENMHILKQENDLSMGWCLDCHKKTNVDFLDNDYYKTFEALHKDLAEGVRDSIQAADIGANDCMKCHH</sequence>
<name>A0A941F1M8_9BACT</name>